<evidence type="ECO:0000256" key="9">
    <source>
        <dbReference type="ARBA" id="ARBA00038962"/>
    </source>
</evidence>
<dbReference type="RefSeq" id="WP_255798323.1">
    <property type="nucleotide sequence ID" value="NZ_CP104263.1"/>
</dbReference>
<dbReference type="Gene3D" id="1.10.1040.10">
    <property type="entry name" value="N-(1-d-carboxylethyl)-l-norvaline Dehydrogenase, domain 2"/>
    <property type="match status" value="1"/>
</dbReference>
<reference evidence="13 14" key="1">
    <citation type="submission" date="2022-07" db="EMBL/GenBank/DDBJ databases">
        <title>Novel species in genus Arthrobacter.</title>
        <authorList>
            <person name="Liu Y."/>
        </authorList>
    </citation>
    <scope>NUCLEOTIDE SEQUENCE [LARGE SCALE GENOMIC DNA]</scope>
    <source>
        <strain evidence="14">zg-Y859</strain>
    </source>
</reference>
<dbReference type="PANTHER" id="PTHR48075">
    <property type="entry name" value="3-HYDROXYACYL-COA DEHYDROGENASE FAMILY PROTEIN"/>
    <property type="match status" value="1"/>
</dbReference>
<dbReference type="InterPro" id="IPR008927">
    <property type="entry name" value="6-PGluconate_DH-like_C_sf"/>
</dbReference>
<evidence type="ECO:0000256" key="10">
    <source>
        <dbReference type="ARBA" id="ARBA00042709"/>
    </source>
</evidence>
<evidence type="ECO:0000256" key="1">
    <source>
        <dbReference type="ARBA" id="ARBA00004496"/>
    </source>
</evidence>
<comment type="similarity">
    <text evidence="3">Belongs to the 3-hydroxyacyl-CoA dehydrogenase family.</text>
</comment>
<comment type="subcellular location">
    <subcellularLocation>
        <location evidence="1">Cytoplasm</location>
    </subcellularLocation>
</comment>
<proteinExistence type="inferred from homology"/>
<dbReference type="SUPFAM" id="SSF48179">
    <property type="entry name" value="6-phosphogluconate dehydrogenase C-terminal domain-like"/>
    <property type="match status" value="1"/>
</dbReference>
<dbReference type="Pfam" id="PF02737">
    <property type="entry name" value="3HCDH_N"/>
    <property type="match status" value="1"/>
</dbReference>
<evidence type="ECO:0000259" key="12">
    <source>
        <dbReference type="Pfam" id="PF02737"/>
    </source>
</evidence>
<evidence type="ECO:0000256" key="6">
    <source>
        <dbReference type="ARBA" id="ARBA00022553"/>
    </source>
</evidence>
<evidence type="ECO:0000256" key="5">
    <source>
        <dbReference type="ARBA" id="ARBA00022490"/>
    </source>
</evidence>
<dbReference type="InterPro" id="IPR006108">
    <property type="entry name" value="3HC_DH_C"/>
</dbReference>
<dbReference type="EMBL" id="JANFLP010000013">
    <property type="protein sequence ID" value="MCQ1950771.1"/>
    <property type="molecule type" value="Genomic_DNA"/>
</dbReference>
<keyword evidence="5" id="KW-0963">Cytoplasm</keyword>
<comment type="caution">
    <text evidence="13">The sequence shown here is derived from an EMBL/GenBank/DDBJ whole genome shotgun (WGS) entry which is preliminary data.</text>
</comment>
<dbReference type="InterPro" id="IPR022694">
    <property type="entry name" value="3-OHacyl-CoA_DH"/>
</dbReference>
<feature type="domain" description="3-hydroxyacyl-CoA dehydrogenase C-terminal" evidence="11">
    <location>
        <begin position="191"/>
        <end position="288"/>
    </location>
</feature>
<gene>
    <name evidence="13" type="ORF">NNX28_12655</name>
</gene>
<dbReference type="EC" id="1.1.1.45" evidence="9"/>
<keyword evidence="7" id="KW-0560">Oxidoreductase</keyword>
<sequence length="321" mass="33558">MGITQRIDAVAVVGAGYMGGGIAQVIALHGYRVTLGDVDGDAAEAARVRLTEQARQFEDRGLFPPGAAELIAANLTAAPSVEKAVAEADYIVEAVPENPALKSTILARISAAAPESSIIGTNTSAIPIAELADSVQAPARLLGVHWMNPAPFIPGVEIIPGPETAAEAVDLAEEFITGLGKTAARVADTPGFVANRLQFALYKEALRLVEEGVATPTQIDAVVSNSFGFRLALFGPFAIGDMAGLDVYESSYRSLEKAYGERLAAPDSLRAAVADGNLGLKTGRGFLEIDPTDRQALLAYRDTAYARLSELRAELGKAPGL</sequence>
<evidence type="ECO:0000256" key="8">
    <source>
        <dbReference type="ARBA" id="ARBA00023027"/>
    </source>
</evidence>
<keyword evidence="8" id="KW-0520">NAD</keyword>
<organism evidence="13 14">
    <name type="scientific">Arthrobacter jinronghuae</name>
    <dbReference type="NCBI Taxonomy" id="2964609"/>
    <lineage>
        <taxon>Bacteria</taxon>
        <taxon>Bacillati</taxon>
        <taxon>Actinomycetota</taxon>
        <taxon>Actinomycetes</taxon>
        <taxon>Micrococcales</taxon>
        <taxon>Micrococcaceae</taxon>
        <taxon>Arthrobacter</taxon>
    </lineage>
</organism>
<dbReference type="InterPro" id="IPR006180">
    <property type="entry name" value="3-OHacyl-CoA_DH_CS"/>
</dbReference>
<evidence type="ECO:0000256" key="7">
    <source>
        <dbReference type="ARBA" id="ARBA00023002"/>
    </source>
</evidence>
<dbReference type="SUPFAM" id="SSF51735">
    <property type="entry name" value="NAD(P)-binding Rossmann-fold domains"/>
    <property type="match status" value="1"/>
</dbReference>
<dbReference type="InterPro" id="IPR006168">
    <property type="entry name" value="G3P_DH_NAD-dep"/>
</dbReference>
<comment type="pathway">
    <text evidence="2">Lipid metabolism; butanoate metabolism.</text>
</comment>
<evidence type="ECO:0000256" key="2">
    <source>
        <dbReference type="ARBA" id="ARBA00005086"/>
    </source>
</evidence>
<comment type="subunit">
    <text evidence="4">Homodimer.</text>
</comment>
<evidence type="ECO:0000256" key="3">
    <source>
        <dbReference type="ARBA" id="ARBA00009463"/>
    </source>
</evidence>
<evidence type="ECO:0000313" key="13">
    <source>
        <dbReference type="EMBL" id="MCQ1950771.1"/>
    </source>
</evidence>
<dbReference type="Gene3D" id="3.40.50.720">
    <property type="entry name" value="NAD(P)-binding Rossmann-like Domain"/>
    <property type="match status" value="1"/>
</dbReference>
<dbReference type="PANTHER" id="PTHR48075:SF1">
    <property type="entry name" value="LAMBDA-CRYSTALLIN HOMOLOG"/>
    <property type="match status" value="1"/>
</dbReference>
<accession>A0ABT1NW11</accession>
<evidence type="ECO:0000313" key="14">
    <source>
        <dbReference type="Proteomes" id="UP001206924"/>
    </source>
</evidence>
<evidence type="ECO:0000256" key="4">
    <source>
        <dbReference type="ARBA" id="ARBA00011738"/>
    </source>
</evidence>
<dbReference type="Proteomes" id="UP001206924">
    <property type="component" value="Unassembled WGS sequence"/>
</dbReference>
<keyword evidence="14" id="KW-1185">Reference proteome</keyword>
<evidence type="ECO:0000259" key="11">
    <source>
        <dbReference type="Pfam" id="PF00725"/>
    </source>
</evidence>
<dbReference type="InterPro" id="IPR036291">
    <property type="entry name" value="NAD(P)-bd_dom_sf"/>
</dbReference>
<dbReference type="Pfam" id="PF00725">
    <property type="entry name" value="3HCDH"/>
    <property type="match status" value="1"/>
</dbReference>
<dbReference type="PRINTS" id="PR00077">
    <property type="entry name" value="GPDHDRGNASE"/>
</dbReference>
<name>A0ABT1NW11_9MICC</name>
<protein>
    <recommendedName>
        <fullName evidence="10">L-gulonate 3-dehydrogenase</fullName>
        <ecNumber evidence="9">1.1.1.45</ecNumber>
    </recommendedName>
    <alternativeName>
        <fullName evidence="10">L-gulonate 3-dehydrogenase</fullName>
    </alternativeName>
</protein>
<keyword evidence="6" id="KW-0597">Phosphoprotein</keyword>
<dbReference type="InterPro" id="IPR013328">
    <property type="entry name" value="6PGD_dom2"/>
</dbReference>
<dbReference type="InterPro" id="IPR006176">
    <property type="entry name" value="3-OHacyl-CoA_DH_NAD-bd"/>
</dbReference>
<feature type="domain" description="3-hydroxyacyl-CoA dehydrogenase NAD binding" evidence="12">
    <location>
        <begin position="10"/>
        <end position="188"/>
    </location>
</feature>
<dbReference type="PIRSF" id="PIRSF000105">
    <property type="entry name" value="HCDH"/>
    <property type="match status" value="1"/>
</dbReference>
<dbReference type="PROSITE" id="PS00067">
    <property type="entry name" value="3HCDH"/>
    <property type="match status" value="1"/>
</dbReference>